<dbReference type="Pfam" id="PF00704">
    <property type="entry name" value="Glyco_hydro_18"/>
    <property type="match status" value="1"/>
</dbReference>
<dbReference type="GO" id="GO:0005975">
    <property type="term" value="P:carbohydrate metabolic process"/>
    <property type="evidence" value="ECO:0007669"/>
    <property type="project" value="InterPro"/>
</dbReference>
<dbReference type="InterPro" id="IPR001223">
    <property type="entry name" value="Glyco_hydro18_cat"/>
</dbReference>
<dbReference type="Gene3D" id="3.20.20.80">
    <property type="entry name" value="Glycosidases"/>
    <property type="match status" value="1"/>
</dbReference>
<dbReference type="PANTHER" id="PTHR11177">
    <property type="entry name" value="CHITINASE"/>
    <property type="match status" value="1"/>
</dbReference>
<reference evidence="5 6" key="1">
    <citation type="journal article" date="2015" name="Nature">
        <title>rRNA introns, odd ribosomes, and small enigmatic genomes across a large radiation of phyla.</title>
        <authorList>
            <person name="Brown C.T."/>
            <person name="Hug L.A."/>
            <person name="Thomas B.C."/>
            <person name="Sharon I."/>
            <person name="Castelle C.J."/>
            <person name="Singh A."/>
            <person name="Wilkins M.J."/>
            <person name="Williams K.H."/>
            <person name="Banfield J.F."/>
        </authorList>
    </citation>
    <scope>NUCLEOTIDE SEQUENCE [LARGE SCALE GENOMIC DNA]</scope>
</reference>
<evidence type="ECO:0000259" key="4">
    <source>
        <dbReference type="PROSITE" id="PS51910"/>
    </source>
</evidence>
<comment type="catalytic activity">
    <reaction evidence="1">
        <text>Random endo-hydrolysis of N-acetyl-beta-D-glucosaminide (1-&gt;4)-beta-linkages in chitin and chitodextrins.</text>
        <dbReference type="EC" id="3.2.1.14"/>
    </reaction>
</comment>
<dbReference type="InterPro" id="IPR050314">
    <property type="entry name" value="Glycosyl_Hydrlase_18"/>
</dbReference>
<dbReference type="Gene3D" id="3.10.50.10">
    <property type="match status" value="1"/>
</dbReference>
<sequence length="403" mass="45293">MLRKVSLFFLVLALIFSGITAYAVWKDALPLVSPIALVEVIIGNSAASKSPKVIYGFFPYWNSKYADELNINLLTHFAYFAVDLNPDGSINKANSKREQEPGWNKLNSKTVGKLLYQSKLLDQKTVLTITAMDTDLIDSILSNPQNFDNAIKSIIDVYHQYDFDDINIDFEYIGEPNEKIRGGFVAFIQSLKNACLGINKYCQIDIDVFGDAATKYRLWDLNSLNQTVDHVIVMAYDYYRKSSSQAGPVAPLTGKCQTKNNNLCLEQDIMFHISEMTKIVSPEKIILGIPFYGYEWQTAGEDFLANTYPGTGSMASYSRIQTIFSDPDVSSLSAKWSESTLSPYLVFEIDKEIHQIHFENPESIKQKIKLIKSAGLGGIAIWALGYETPFPDLWNPIKSLTTL</sequence>
<feature type="domain" description="GH18" evidence="4">
    <location>
        <begin position="52"/>
        <end position="403"/>
    </location>
</feature>
<dbReference type="GO" id="GO:0008061">
    <property type="term" value="F:chitin binding"/>
    <property type="evidence" value="ECO:0007669"/>
    <property type="project" value="InterPro"/>
</dbReference>
<evidence type="ECO:0000313" key="5">
    <source>
        <dbReference type="EMBL" id="KKS94524.1"/>
    </source>
</evidence>
<dbReference type="SUPFAM" id="SSF51445">
    <property type="entry name" value="(Trans)glycosidases"/>
    <property type="match status" value="1"/>
</dbReference>
<comment type="caution">
    <text evidence="5">The sequence shown here is derived from an EMBL/GenBank/DDBJ whole genome shotgun (WGS) entry which is preliminary data.</text>
</comment>
<evidence type="ECO:0000256" key="1">
    <source>
        <dbReference type="ARBA" id="ARBA00000822"/>
    </source>
</evidence>
<name>A0A0G1DA19_9BACT</name>
<keyword evidence="5" id="KW-0378">Hydrolase</keyword>
<dbReference type="SMART" id="SM00636">
    <property type="entry name" value="Glyco_18"/>
    <property type="match status" value="1"/>
</dbReference>
<keyword evidence="3" id="KW-0146">Chitin degradation</keyword>
<protein>
    <recommendedName>
        <fullName evidence="2">chitinase</fullName>
        <ecNumber evidence="2">3.2.1.14</ecNumber>
    </recommendedName>
</protein>
<evidence type="ECO:0000256" key="2">
    <source>
        <dbReference type="ARBA" id="ARBA00012729"/>
    </source>
</evidence>
<dbReference type="InterPro" id="IPR017853">
    <property type="entry name" value="GH"/>
</dbReference>
<dbReference type="EC" id="3.2.1.14" evidence="2"/>
<dbReference type="PANTHER" id="PTHR11177:SF317">
    <property type="entry name" value="CHITINASE 12-RELATED"/>
    <property type="match status" value="1"/>
</dbReference>
<evidence type="ECO:0000313" key="6">
    <source>
        <dbReference type="Proteomes" id="UP000033980"/>
    </source>
</evidence>
<proteinExistence type="predicted"/>
<dbReference type="GO" id="GO:0006032">
    <property type="term" value="P:chitin catabolic process"/>
    <property type="evidence" value="ECO:0007669"/>
    <property type="project" value="UniProtKB-KW"/>
</dbReference>
<keyword evidence="3" id="KW-0624">Polysaccharide degradation</keyword>
<dbReference type="GO" id="GO:0005576">
    <property type="term" value="C:extracellular region"/>
    <property type="evidence" value="ECO:0007669"/>
    <property type="project" value="TreeGrafter"/>
</dbReference>
<dbReference type="Proteomes" id="UP000033980">
    <property type="component" value="Unassembled WGS sequence"/>
</dbReference>
<evidence type="ECO:0000256" key="3">
    <source>
        <dbReference type="ARBA" id="ARBA00023024"/>
    </source>
</evidence>
<dbReference type="PROSITE" id="PS51910">
    <property type="entry name" value="GH18_2"/>
    <property type="match status" value="1"/>
</dbReference>
<gene>
    <name evidence="5" type="ORF">UV68_C0009G0008</name>
</gene>
<dbReference type="GO" id="GO:0008843">
    <property type="term" value="F:endochitinase activity"/>
    <property type="evidence" value="ECO:0007669"/>
    <property type="project" value="UniProtKB-EC"/>
</dbReference>
<organism evidence="5 6">
    <name type="scientific">Candidatus Collierbacteria bacterium GW2011_GWC2_43_12</name>
    <dbReference type="NCBI Taxonomy" id="1618390"/>
    <lineage>
        <taxon>Bacteria</taxon>
        <taxon>Candidatus Collieribacteriota</taxon>
    </lineage>
</organism>
<dbReference type="AlphaFoldDB" id="A0A0G1DA19"/>
<accession>A0A0G1DA19</accession>
<keyword evidence="3" id="KW-0119">Carbohydrate metabolism</keyword>
<dbReference type="EMBL" id="LCFK01000009">
    <property type="protein sequence ID" value="KKS94524.1"/>
    <property type="molecule type" value="Genomic_DNA"/>
</dbReference>
<dbReference type="InterPro" id="IPR011583">
    <property type="entry name" value="Chitinase_II/V-like_cat"/>
</dbReference>
<dbReference type="InterPro" id="IPR029070">
    <property type="entry name" value="Chitinase_insertion_sf"/>
</dbReference>